<name>A0ABS9Z7B3_9HYPH</name>
<dbReference type="EMBL" id="JAIVFP010000001">
    <property type="protein sequence ID" value="MCI4683524.1"/>
    <property type="molecule type" value="Genomic_DNA"/>
</dbReference>
<accession>A0ABS9Z7B3</accession>
<evidence type="ECO:0000313" key="1">
    <source>
        <dbReference type="EMBL" id="MCI4683524.1"/>
    </source>
</evidence>
<dbReference type="Proteomes" id="UP001139104">
    <property type="component" value="Unassembled WGS sequence"/>
</dbReference>
<evidence type="ECO:0000313" key="2">
    <source>
        <dbReference type="Proteomes" id="UP001139104"/>
    </source>
</evidence>
<dbReference type="RefSeq" id="WP_243067472.1">
    <property type="nucleotide sequence ID" value="NZ_JAIVFK010000009.1"/>
</dbReference>
<gene>
    <name evidence="1" type="ORF">K2U94_12235</name>
</gene>
<protein>
    <submittedName>
        <fullName evidence="1">Uncharacterized protein</fullName>
    </submittedName>
</protein>
<comment type="caution">
    <text evidence="1">The sequence shown here is derived from an EMBL/GenBank/DDBJ whole genome shotgun (WGS) entry which is preliminary data.</text>
</comment>
<organism evidence="1 2">
    <name type="scientific">Candidatus Rhodoblastus alkanivorans</name>
    <dbReference type="NCBI Taxonomy" id="2954117"/>
    <lineage>
        <taxon>Bacteria</taxon>
        <taxon>Pseudomonadati</taxon>
        <taxon>Pseudomonadota</taxon>
        <taxon>Alphaproteobacteria</taxon>
        <taxon>Hyphomicrobiales</taxon>
        <taxon>Rhodoblastaceae</taxon>
        <taxon>Rhodoblastus</taxon>
    </lineage>
</organism>
<reference evidence="1" key="1">
    <citation type="journal article" date="2022" name="ISME J.">
        <title>Identification of active gaseous-alkane degraders at natural gas seeps.</title>
        <authorList>
            <person name="Farhan Ul Haque M."/>
            <person name="Hernandez M."/>
            <person name="Crombie A.T."/>
            <person name="Murrell J.C."/>
        </authorList>
    </citation>
    <scope>NUCLEOTIDE SEQUENCE</scope>
    <source>
        <strain evidence="1">PC2</strain>
    </source>
</reference>
<sequence>MSLEHQALSVLFGPTVARIRFHFPIAGGRVTIAPQTFHYVAHAIRSGRVSVRSPTDLPAGVAAQYNDVARTRADGTVVKANTLEIAAVMGRFDEATVVHESLHAAYDLLRTGIDGNAEEASAYVCTALFCRMTGLPKPRWANDALYSGAERTAQSLLAQYQIGDVAIPTVGEQEWEALRLAVALHPVYRFNGPGGVWGLVLGRQYTHDG</sequence>
<keyword evidence="2" id="KW-1185">Reference proteome</keyword>
<proteinExistence type="predicted"/>